<accession>A0A0V0YGU7</accession>
<comment type="caution">
    <text evidence="1">The sequence shown here is derived from an EMBL/GenBank/DDBJ whole genome shotgun (WGS) entry which is preliminary data.</text>
</comment>
<dbReference type="EMBL" id="JYDU01000017">
    <property type="protein sequence ID" value="KRX99017.1"/>
    <property type="molecule type" value="Genomic_DNA"/>
</dbReference>
<reference evidence="1 2" key="1">
    <citation type="submission" date="2015-01" db="EMBL/GenBank/DDBJ databases">
        <title>Evolution of Trichinella species and genotypes.</title>
        <authorList>
            <person name="Korhonen P.K."/>
            <person name="Edoardo P."/>
            <person name="Giuseppe L.R."/>
            <person name="Gasser R.B."/>
        </authorList>
    </citation>
    <scope>NUCLEOTIDE SEQUENCE [LARGE SCALE GENOMIC DNA]</scope>
    <source>
        <strain evidence="1">ISS141</strain>
    </source>
</reference>
<dbReference type="Proteomes" id="UP000054815">
    <property type="component" value="Unassembled WGS sequence"/>
</dbReference>
<evidence type="ECO:0000313" key="2">
    <source>
        <dbReference type="Proteomes" id="UP000054815"/>
    </source>
</evidence>
<proteinExistence type="predicted"/>
<sequence>MKAYVQLARVRNFFEFFALLHANLSGHWSVKQRPASRSVGRWAGRLFPSASLVRVHFSLAAPVARIALRKRHCIQSLICSTLHVRSQCVQIQPFNPASTYFIQQQ</sequence>
<name>A0A0V0YGU7_TRIPS</name>
<dbReference type="AlphaFoldDB" id="A0A0V0YGU7"/>
<gene>
    <name evidence="1" type="ORF">T4E_7898</name>
</gene>
<protein>
    <submittedName>
        <fullName evidence="1">Uncharacterized protein</fullName>
    </submittedName>
</protein>
<evidence type="ECO:0000313" key="1">
    <source>
        <dbReference type="EMBL" id="KRX99017.1"/>
    </source>
</evidence>
<organism evidence="1 2">
    <name type="scientific">Trichinella pseudospiralis</name>
    <name type="common">Parasitic roundworm</name>
    <dbReference type="NCBI Taxonomy" id="6337"/>
    <lineage>
        <taxon>Eukaryota</taxon>
        <taxon>Metazoa</taxon>
        <taxon>Ecdysozoa</taxon>
        <taxon>Nematoda</taxon>
        <taxon>Enoplea</taxon>
        <taxon>Dorylaimia</taxon>
        <taxon>Trichinellida</taxon>
        <taxon>Trichinellidae</taxon>
        <taxon>Trichinella</taxon>
    </lineage>
</organism>